<proteinExistence type="inferred from homology"/>
<dbReference type="InterPro" id="IPR029021">
    <property type="entry name" value="Prot-tyrosine_phosphatase-like"/>
</dbReference>
<dbReference type="PROSITE" id="PS50216">
    <property type="entry name" value="DHHC"/>
    <property type="match status" value="1"/>
</dbReference>
<evidence type="ECO:0000256" key="5">
    <source>
        <dbReference type="ARBA" id="ARBA00023136"/>
    </source>
</evidence>
<evidence type="ECO:0000259" key="11">
    <source>
        <dbReference type="PROSITE" id="PS50055"/>
    </source>
</evidence>
<comment type="catalytic activity">
    <reaction evidence="9 10">
        <text>L-cysteinyl-[protein] + hexadecanoyl-CoA = S-hexadecanoyl-L-cysteinyl-[protein] + CoA</text>
        <dbReference type="Rhea" id="RHEA:36683"/>
        <dbReference type="Rhea" id="RHEA-COMP:10131"/>
        <dbReference type="Rhea" id="RHEA-COMP:11032"/>
        <dbReference type="ChEBI" id="CHEBI:29950"/>
        <dbReference type="ChEBI" id="CHEBI:57287"/>
        <dbReference type="ChEBI" id="CHEBI:57379"/>
        <dbReference type="ChEBI" id="CHEBI:74151"/>
        <dbReference type="EC" id="2.3.1.225"/>
    </reaction>
</comment>
<dbReference type="Proteomes" id="UP000663828">
    <property type="component" value="Unassembled WGS sequence"/>
</dbReference>
<comment type="caution">
    <text evidence="12">The sequence shown here is derived from an EMBL/GenBank/DDBJ whole genome shotgun (WGS) entry which is preliminary data.</text>
</comment>
<evidence type="ECO:0000256" key="2">
    <source>
        <dbReference type="ARBA" id="ARBA00022679"/>
    </source>
</evidence>
<dbReference type="EMBL" id="CAJNOR010000015">
    <property type="protein sequence ID" value="CAF0753032.1"/>
    <property type="molecule type" value="Genomic_DNA"/>
</dbReference>
<evidence type="ECO:0000256" key="4">
    <source>
        <dbReference type="ARBA" id="ARBA00022989"/>
    </source>
</evidence>
<feature type="domain" description="Tyrosine-protein phosphatase" evidence="11">
    <location>
        <begin position="342"/>
        <end position="578"/>
    </location>
</feature>
<keyword evidence="4 10" id="KW-1133">Transmembrane helix</keyword>
<evidence type="ECO:0000256" key="9">
    <source>
        <dbReference type="ARBA" id="ARBA00048048"/>
    </source>
</evidence>
<evidence type="ECO:0000256" key="3">
    <source>
        <dbReference type="ARBA" id="ARBA00022692"/>
    </source>
</evidence>
<reference evidence="12" key="1">
    <citation type="submission" date="2021-02" db="EMBL/GenBank/DDBJ databases">
        <authorList>
            <person name="Nowell W R."/>
        </authorList>
    </citation>
    <scope>NUCLEOTIDE SEQUENCE</scope>
</reference>
<feature type="transmembrane region" description="Helical" evidence="10">
    <location>
        <begin position="55"/>
        <end position="75"/>
    </location>
</feature>
<dbReference type="Gene3D" id="3.90.190.10">
    <property type="entry name" value="Protein tyrosine phosphatase superfamily"/>
    <property type="match status" value="1"/>
</dbReference>
<gene>
    <name evidence="12" type="ORF">XAT740_LOCUS527</name>
</gene>
<feature type="transmembrane region" description="Helical" evidence="10">
    <location>
        <begin position="21"/>
        <end position="43"/>
    </location>
</feature>
<dbReference type="PANTHER" id="PTHR22883:SF43">
    <property type="entry name" value="PALMITOYLTRANSFERASE APP"/>
    <property type="match status" value="1"/>
</dbReference>
<evidence type="ECO:0000256" key="1">
    <source>
        <dbReference type="ARBA" id="ARBA00004127"/>
    </source>
</evidence>
<dbReference type="InterPro" id="IPR001594">
    <property type="entry name" value="Palmitoyltrfase_DHHC"/>
</dbReference>
<evidence type="ECO:0000256" key="7">
    <source>
        <dbReference type="ARBA" id="ARBA00023288"/>
    </source>
</evidence>
<keyword evidence="13" id="KW-1185">Reference proteome</keyword>
<dbReference type="GO" id="GO:0004725">
    <property type="term" value="F:protein tyrosine phosphatase activity"/>
    <property type="evidence" value="ECO:0007669"/>
    <property type="project" value="InterPro"/>
</dbReference>
<dbReference type="EC" id="2.3.1.225" evidence="10"/>
<evidence type="ECO:0000256" key="6">
    <source>
        <dbReference type="ARBA" id="ARBA00023139"/>
    </source>
</evidence>
<keyword evidence="3 10" id="KW-0812">Transmembrane</keyword>
<evidence type="ECO:0000256" key="10">
    <source>
        <dbReference type="RuleBase" id="RU079119"/>
    </source>
</evidence>
<feature type="transmembrane region" description="Helical" evidence="10">
    <location>
        <begin position="209"/>
        <end position="236"/>
    </location>
</feature>
<accession>A0A813PLR9</accession>
<sequence>MRRGKIYPSKAISYCCTCWTYRSWGVVAGVLSLIVVLAGLHIGWDFPILIRNRHYYFPILFSLGLFYTVVNYLFAALHDPGVIPRPDADEVLRIEKEHNIQTDLNGRYFPSVPPPTTVLVRSFPYSSSYCYTCRTYRLPRVSHCSVCNVCVQNFDHHCPWINNCVGLLNYRYFCNFVLSCSILCLFGLIDSGVAAYLRWDLYKDNPGIYVAYNIPCFFIAVVGFFLMFTLASFWCYHCGLAMNGITTRDDMRYRKHLERNELPRGSRCRNLMESWCGPLRPPVDWSKLYDADHYTKQEQIYKKIRPTLLSNTLIVPAQKIREHVYHLATNNYHGIEQQVTAYRQAVPVSLDQQSIVPTISAFHHLQTYTIEINAVENNQMDAHYLLIDVVQQPNLSIFWDTIWNYHISSIIMLYEIKDKNALIRYWPDETSSSLTIERKYQIDLVQRLQRLDTETIQFQLQKIGTTETRDIELFQVKNWSETTFGLDPVSLLRLQYQVNEKEKKERLHNGSPNIIAIHSRGIDTPAISYMAIDINRRLLHRYGFINVLNTITQLDKQLPACTMTSEVLKIVYTAILHLSAWTYSPDVVTFQGLNEEISRLLQTRVGSYYQNSFVEMLQSFTTNSLKELEAIIPLNINESWRSITINRCPVYFIDSYLHSRVFVLTVVQDRQSLIKIISECKIRHCFLFQHSSHVDAGFIEQQRLSLDSDFVSTDFRRYYNEQSTTFFYQPITSIRSIPLHRLAQLLVNLDMDNDLPVLLRVDDIRDGAIACLLANLMEEMSIDNTADISHQARKIAFTCPTFRTEDELRSMYEWLKAWTEDEVHNGTK</sequence>
<dbReference type="AlphaFoldDB" id="A0A813PLR9"/>
<keyword evidence="8 10" id="KW-0012">Acyltransferase</keyword>
<dbReference type="InterPro" id="IPR039859">
    <property type="entry name" value="PFA4/ZDH16/20/ERF2-like"/>
</dbReference>
<dbReference type="InterPro" id="IPR000242">
    <property type="entry name" value="PTP_cat"/>
</dbReference>
<dbReference type="GO" id="GO:0005783">
    <property type="term" value="C:endoplasmic reticulum"/>
    <property type="evidence" value="ECO:0007669"/>
    <property type="project" value="TreeGrafter"/>
</dbReference>
<keyword evidence="5 10" id="KW-0472">Membrane</keyword>
<comment type="similarity">
    <text evidence="10">Belongs to the DHHC palmitoyltransferase family.</text>
</comment>
<dbReference type="Pfam" id="PF01529">
    <property type="entry name" value="DHHC"/>
    <property type="match status" value="1"/>
</dbReference>
<comment type="subcellular location">
    <subcellularLocation>
        <location evidence="1">Endomembrane system</location>
        <topology evidence="1">Multi-pass membrane protein</topology>
    </subcellularLocation>
</comment>
<dbReference type="GO" id="GO:0006612">
    <property type="term" value="P:protein targeting to membrane"/>
    <property type="evidence" value="ECO:0007669"/>
    <property type="project" value="TreeGrafter"/>
</dbReference>
<dbReference type="SMART" id="SM00194">
    <property type="entry name" value="PTPc"/>
    <property type="match status" value="1"/>
</dbReference>
<organism evidence="12 13">
    <name type="scientific">Adineta ricciae</name>
    <name type="common">Rotifer</name>
    <dbReference type="NCBI Taxonomy" id="249248"/>
    <lineage>
        <taxon>Eukaryota</taxon>
        <taxon>Metazoa</taxon>
        <taxon>Spiralia</taxon>
        <taxon>Gnathifera</taxon>
        <taxon>Rotifera</taxon>
        <taxon>Eurotatoria</taxon>
        <taxon>Bdelloidea</taxon>
        <taxon>Adinetida</taxon>
        <taxon>Adinetidae</taxon>
        <taxon>Adineta</taxon>
    </lineage>
</organism>
<evidence type="ECO:0000313" key="13">
    <source>
        <dbReference type="Proteomes" id="UP000663828"/>
    </source>
</evidence>
<keyword evidence="6" id="KW-0564">Palmitate</keyword>
<protein>
    <recommendedName>
        <fullName evidence="10">Palmitoyltransferase</fullName>
        <ecNumber evidence="10">2.3.1.225</ecNumber>
    </recommendedName>
</protein>
<dbReference type="GO" id="GO:0005794">
    <property type="term" value="C:Golgi apparatus"/>
    <property type="evidence" value="ECO:0007669"/>
    <property type="project" value="TreeGrafter"/>
</dbReference>
<keyword evidence="7" id="KW-0449">Lipoprotein</keyword>
<dbReference type="Pfam" id="PF00102">
    <property type="entry name" value="Y_phosphatase"/>
    <property type="match status" value="1"/>
</dbReference>
<evidence type="ECO:0000313" key="12">
    <source>
        <dbReference type="EMBL" id="CAF0753032.1"/>
    </source>
</evidence>
<dbReference type="PROSITE" id="PS50055">
    <property type="entry name" value="TYR_PHOSPHATASE_PTP"/>
    <property type="match status" value="1"/>
</dbReference>
<dbReference type="SUPFAM" id="SSF52799">
    <property type="entry name" value="(Phosphotyrosine protein) phosphatases II"/>
    <property type="match status" value="1"/>
</dbReference>
<comment type="domain">
    <text evidence="10">The DHHC domain is required for palmitoyltransferase activity.</text>
</comment>
<name>A0A813PLR9_ADIRI</name>
<evidence type="ECO:0000256" key="8">
    <source>
        <dbReference type="ARBA" id="ARBA00023315"/>
    </source>
</evidence>
<feature type="transmembrane region" description="Helical" evidence="10">
    <location>
        <begin position="176"/>
        <end position="197"/>
    </location>
</feature>
<dbReference type="GO" id="GO:0019706">
    <property type="term" value="F:protein-cysteine S-palmitoyltransferase activity"/>
    <property type="evidence" value="ECO:0007669"/>
    <property type="project" value="UniProtKB-EC"/>
</dbReference>
<dbReference type="PANTHER" id="PTHR22883">
    <property type="entry name" value="ZINC FINGER DHHC DOMAIN CONTAINING PROTEIN"/>
    <property type="match status" value="1"/>
</dbReference>
<keyword evidence="2 10" id="KW-0808">Transferase</keyword>